<accession>A0A0W1KIJ3</accession>
<dbReference type="InterPro" id="IPR028923">
    <property type="entry name" value="SAICAR_synt/ADE2_N"/>
</dbReference>
<comment type="caution">
    <text evidence="13">The sequence shown here is derived from an EMBL/GenBank/DDBJ whole genome shotgun (WGS) entry which is preliminary data.</text>
</comment>
<dbReference type="GO" id="GO:0005524">
    <property type="term" value="F:ATP binding"/>
    <property type="evidence" value="ECO:0007669"/>
    <property type="project" value="UniProtKB-KW"/>
</dbReference>
<evidence type="ECO:0000256" key="10">
    <source>
        <dbReference type="ARBA" id="ARBA00048475"/>
    </source>
</evidence>
<evidence type="ECO:0000256" key="2">
    <source>
        <dbReference type="ARBA" id="ARBA00010190"/>
    </source>
</evidence>
<dbReference type="GO" id="GO:0006189">
    <property type="term" value="P:'de novo' IMP biosynthetic process"/>
    <property type="evidence" value="ECO:0007669"/>
    <property type="project" value="UniProtKB-UniRule"/>
</dbReference>
<dbReference type="AlphaFoldDB" id="A0A0W1KIJ3"/>
<evidence type="ECO:0000256" key="5">
    <source>
        <dbReference type="ARBA" id="ARBA00022598"/>
    </source>
</evidence>
<dbReference type="GO" id="GO:0004639">
    <property type="term" value="F:phosphoribosylaminoimidazolesuccinocarboxamide synthase activity"/>
    <property type="evidence" value="ECO:0007669"/>
    <property type="project" value="UniProtKB-UniRule"/>
</dbReference>
<evidence type="ECO:0000256" key="9">
    <source>
        <dbReference type="ARBA" id="ARBA00030409"/>
    </source>
</evidence>
<dbReference type="InterPro" id="IPR050089">
    <property type="entry name" value="SAICAR_synthetase"/>
</dbReference>
<comment type="similarity">
    <text evidence="2 11">Belongs to the SAICAR synthetase family.</text>
</comment>
<dbReference type="EMBL" id="LNIZ01000006">
    <property type="protein sequence ID" value="KTF03718.1"/>
    <property type="molecule type" value="Genomic_DNA"/>
</dbReference>
<evidence type="ECO:0000313" key="13">
    <source>
        <dbReference type="EMBL" id="KTF03718.1"/>
    </source>
</evidence>
<keyword evidence="7 11" id="KW-0658">Purine biosynthesis</keyword>
<dbReference type="Gene3D" id="3.30.200.20">
    <property type="entry name" value="Phosphorylase Kinase, domain 1"/>
    <property type="match status" value="1"/>
</dbReference>
<dbReference type="PANTHER" id="PTHR43599">
    <property type="entry name" value="MULTIFUNCTIONAL PROTEIN ADE2"/>
    <property type="match status" value="1"/>
</dbReference>
<evidence type="ECO:0000256" key="3">
    <source>
        <dbReference type="ARBA" id="ARBA00012217"/>
    </source>
</evidence>
<evidence type="ECO:0000256" key="1">
    <source>
        <dbReference type="ARBA" id="ARBA00004672"/>
    </source>
</evidence>
<sequence length="236" mass="26372">MYGPQLYEGKAKKVYATDNPEQVVVSYKDDATAFDGQKKGTIAGKGLVNNRMSNLVMRILEEHGVPTHYVEELSDRDTIVKKVDIVPLEVIIRNVSAGSFAKRYGVEEGIVFDAPTIEFSLKDDALGDPLINSYHALALKLATAEEIEQIKDYTFTVNRVLSEYFATLNLRLVDFKVEFGRLADGTIVLADEISPDTCRLWDLDTGEKLDKDRFRRDLGGVEEAYAEVMARALGNK</sequence>
<keyword evidence="8 11" id="KW-0067">ATP-binding</keyword>
<dbReference type="UniPathway" id="UPA00074">
    <property type="reaction ID" value="UER00131"/>
</dbReference>
<dbReference type="NCBIfam" id="TIGR00081">
    <property type="entry name" value="purC"/>
    <property type="match status" value="1"/>
</dbReference>
<dbReference type="EC" id="6.3.2.6" evidence="3 11"/>
<dbReference type="InterPro" id="IPR033934">
    <property type="entry name" value="SAICAR_synt_PurC"/>
</dbReference>
<feature type="domain" description="SAICAR synthetase/ADE2 N-terminal" evidence="12">
    <location>
        <begin position="5"/>
        <end position="231"/>
    </location>
</feature>
<dbReference type="PATRIC" id="fig|59561.3.peg.1310"/>
<protein>
    <recommendedName>
        <fullName evidence="4 11">Phosphoribosylaminoimidazole-succinocarboxamide synthase</fullName>
        <ecNumber evidence="3 11">6.3.2.6</ecNumber>
    </recommendedName>
    <alternativeName>
        <fullName evidence="9 11">SAICAR synthetase</fullName>
    </alternativeName>
</protein>
<reference evidence="13 14" key="1">
    <citation type="submission" date="2015-11" db="EMBL/GenBank/DDBJ databases">
        <title>Draft Genome Sequence of the Type Strain Trueperella bernardiae LCDC 89-0504T, Isolated from Blood Culture.</title>
        <authorList>
            <person name="Bernier A.-M."/>
            <person name="Bernard K."/>
        </authorList>
    </citation>
    <scope>NUCLEOTIDE SEQUENCE [LARGE SCALE GENOMIC DNA]</scope>
    <source>
        <strain evidence="13 14">LCDC 89-0504</strain>
    </source>
</reference>
<dbReference type="FunFam" id="3.30.470.20:FF:000006">
    <property type="entry name" value="Phosphoribosylaminoimidazole-succinocarboxamide synthase"/>
    <property type="match status" value="1"/>
</dbReference>
<dbReference type="PANTHER" id="PTHR43599:SF3">
    <property type="entry name" value="SI:DKEY-6E2.2"/>
    <property type="match status" value="1"/>
</dbReference>
<organism evidence="13 14">
    <name type="scientific">Trueperella bernardiae</name>
    <dbReference type="NCBI Taxonomy" id="59561"/>
    <lineage>
        <taxon>Bacteria</taxon>
        <taxon>Bacillati</taxon>
        <taxon>Actinomycetota</taxon>
        <taxon>Actinomycetes</taxon>
        <taxon>Actinomycetales</taxon>
        <taxon>Actinomycetaceae</taxon>
        <taxon>Trueperella</taxon>
    </lineage>
</organism>
<dbReference type="HAMAP" id="MF_00137">
    <property type="entry name" value="SAICAR_synth"/>
    <property type="match status" value="1"/>
</dbReference>
<dbReference type="Gene3D" id="3.30.470.20">
    <property type="entry name" value="ATP-grasp fold, B domain"/>
    <property type="match status" value="1"/>
</dbReference>
<gene>
    <name evidence="13" type="primary">purC_1</name>
    <name evidence="11" type="synonym">purC</name>
    <name evidence="13" type="ORF">AQZ59_01317</name>
</gene>
<evidence type="ECO:0000256" key="11">
    <source>
        <dbReference type="HAMAP-Rule" id="MF_00137"/>
    </source>
</evidence>
<keyword evidence="6 11" id="KW-0547">Nucleotide-binding</keyword>
<dbReference type="InterPro" id="IPR018236">
    <property type="entry name" value="SAICAR_synthetase_CS"/>
</dbReference>
<evidence type="ECO:0000256" key="7">
    <source>
        <dbReference type="ARBA" id="ARBA00022755"/>
    </source>
</evidence>
<evidence type="ECO:0000313" key="14">
    <source>
        <dbReference type="Proteomes" id="UP000054404"/>
    </source>
</evidence>
<proteinExistence type="inferred from homology"/>
<name>A0A0W1KIJ3_9ACTO</name>
<dbReference type="CDD" id="cd01415">
    <property type="entry name" value="SAICAR_synt_PurC"/>
    <property type="match status" value="1"/>
</dbReference>
<keyword evidence="5 11" id="KW-0436">Ligase</keyword>
<dbReference type="SUPFAM" id="SSF56104">
    <property type="entry name" value="SAICAR synthase-like"/>
    <property type="match status" value="1"/>
</dbReference>
<dbReference type="FunFam" id="3.30.200.20:FF:000086">
    <property type="entry name" value="Phosphoribosylaminoimidazole-succinocarboxamide synthase"/>
    <property type="match status" value="1"/>
</dbReference>
<evidence type="ECO:0000259" key="12">
    <source>
        <dbReference type="Pfam" id="PF01259"/>
    </source>
</evidence>
<dbReference type="RefSeq" id="WP_062613865.1">
    <property type="nucleotide sequence ID" value="NZ_LNIZ01000006.1"/>
</dbReference>
<comment type="pathway">
    <text evidence="1 11">Purine metabolism; IMP biosynthesis via de novo pathway; 5-amino-1-(5-phospho-D-ribosyl)imidazole-4-carboxamide from 5-amino-1-(5-phospho-D-ribosyl)imidazole-4-carboxylate: step 1/2.</text>
</comment>
<dbReference type="InterPro" id="IPR001636">
    <property type="entry name" value="SAICAR_synth"/>
</dbReference>
<dbReference type="OrthoDB" id="9801549at2"/>
<comment type="catalytic activity">
    <reaction evidence="10 11">
        <text>5-amino-1-(5-phospho-D-ribosyl)imidazole-4-carboxylate + L-aspartate + ATP = (2S)-2-[5-amino-1-(5-phospho-beta-D-ribosyl)imidazole-4-carboxamido]succinate + ADP + phosphate + 2 H(+)</text>
        <dbReference type="Rhea" id="RHEA:22628"/>
        <dbReference type="ChEBI" id="CHEBI:15378"/>
        <dbReference type="ChEBI" id="CHEBI:29991"/>
        <dbReference type="ChEBI" id="CHEBI:30616"/>
        <dbReference type="ChEBI" id="CHEBI:43474"/>
        <dbReference type="ChEBI" id="CHEBI:58443"/>
        <dbReference type="ChEBI" id="CHEBI:77657"/>
        <dbReference type="ChEBI" id="CHEBI:456216"/>
        <dbReference type="EC" id="6.3.2.6"/>
    </reaction>
</comment>
<evidence type="ECO:0000256" key="6">
    <source>
        <dbReference type="ARBA" id="ARBA00022741"/>
    </source>
</evidence>
<dbReference type="Pfam" id="PF01259">
    <property type="entry name" value="SAICAR_synt"/>
    <property type="match status" value="1"/>
</dbReference>
<keyword evidence="14" id="KW-1185">Reference proteome</keyword>
<dbReference type="Proteomes" id="UP000054404">
    <property type="component" value="Unassembled WGS sequence"/>
</dbReference>
<dbReference type="GO" id="GO:0009236">
    <property type="term" value="P:cobalamin biosynthetic process"/>
    <property type="evidence" value="ECO:0007669"/>
    <property type="project" value="InterPro"/>
</dbReference>
<evidence type="ECO:0000256" key="4">
    <source>
        <dbReference type="ARBA" id="ARBA00016460"/>
    </source>
</evidence>
<dbReference type="STRING" id="59561.AQZ59_01317"/>
<evidence type="ECO:0000256" key="8">
    <source>
        <dbReference type="ARBA" id="ARBA00022840"/>
    </source>
</evidence>
<dbReference type="PROSITE" id="PS01057">
    <property type="entry name" value="SAICAR_SYNTHETASE_1"/>
    <property type="match status" value="1"/>
</dbReference>